<evidence type="ECO:0000313" key="2">
    <source>
        <dbReference type="Proteomes" id="UP000248329"/>
    </source>
</evidence>
<organism evidence="1 2">
    <name type="scientific">Candidatus Methanogaster sp</name>
    <dbReference type="NCBI Taxonomy" id="3386292"/>
    <lineage>
        <taxon>Archaea</taxon>
        <taxon>Methanobacteriati</taxon>
        <taxon>Methanobacteriota</taxon>
        <taxon>Stenosarchaea group</taxon>
        <taxon>Methanomicrobia</taxon>
        <taxon>Methanosarcinales</taxon>
        <taxon>ANME-2 cluster</taxon>
        <taxon>Candidatus Methanogasteraceae</taxon>
        <taxon>Candidatus Methanogaster</taxon>
    </lineage>
</organism>
<dbReference type="Proteomes" id="UP000248329">
    <property type="component" value="Unassembled WGS sequence"/>
</dbReference>
<dbReference type="EMBL" id="PQXF01000012">
    <property type="protein sequence ID" value="PXF60731.1"/>
    <property type="molecule type" value="Genomic_DNA"/>
</dbReference>
<evidence type="ECO:0000313" key="1">
    <source>
        <dbReference type="EMBL" id="PXF60731.1"/>
    </source>
</evidence>
<reference evidence="1" key="1">
    <citation type="submission" date="2018-01" db="EMBL/GenBank/DDBJ databases">
        <authorList>
            <person name="Krukenberg V."/>
        </authorList>
    </citation>
    <scope>NUCLEOTIDE SEQUENCE</scope>
    <source>
        <strain evidence="1">E20ANME2</strain>
    </source>
</reference>
<sequence length="131" mass="14513">MRAKEIRGIARETLEFILEVSKSTAPNEFAGLLRAEDGIITEVVVLPGTESSEVSAVMHIYMLPMISVAGSVHSHPTPNTRPSHHDLSLFTRTGNCHIIVGFPYNEHSWTCYDVYGTQRKLSVLDVDFGDV</sequence>
<keyword evidence="1" id="KW-0378">Hydrolase</keyword>
<comment type="caution">
    <text evidence="1">The sequence shown here is derived from an EMBL/GenBank/DDBJ whole genome shotgun (WGS) entry which is preliminary data.</text>
</comment>
<protein>
    <submittedName>
        <fullName evidence="1">Metal-dependent protease of the PAD1/JAB1 superfamily</fullName>
    </submittedName>
</protein>
<accession>A0AC61L2U5</accession>
<keyword evidence="1" id="KW-0645">Protease</keyword>
<proteinExistence type="predicted"/>
<name>A0AC61L2U5_9EURY</name>
<gene>
    <name evidence="1" type="ORF">C4B59_07835</name>
</gene>